<accession>A0A2G9ZF38</accession>
<comment type="similarity">
    <text evidence="1 5">Belongs to the bacterial ribosomal protein bL32 family.</text>
</comment>
<proteinExistence type="inferred from homology"/>
<keyword evidence="3 5" id="KW-0687">Ribonucleoprotein</keyword>
<comment type="caution">
    <text evidence="7">The sequence shown here is derived from an EMBL/GenBank/DDBJ whole genome shotgun (WGS) entry which is preliminary data.</text>
</comment>
<keyword evidence="2 5" id="KW-0689">Ribosomal protein</keyword>
<dbReference type="InterPro" id="IPR044957">
    <property type="entry name" value="Ribosomal_bL32_bact"/>
</dbReference>
<evidence type="ECO:0000256" key="5">
    <source>
        <dbReference type="HAMAP-Rule" id="MF_00340"/>
    </source>
</evidence>
<evidence type="ECO:0000256" key="1">
    <source>
        <dbReference type="ARBA" id="ARBA00008560"/>
    </source>
</evidence>
<dbReference type="HAMAP" id="MF_00340">
    <property type="entry name" value="Ribosomal_bL32"/>
    <property type="match status" value="1"/>
</dbReference>
<dbReference type="SUPFAM" id="SSF57829">
    <property type="entry name" value="Zn-binding ribosomal proteins"/>
    <property type="match status" value="1"/>
</dbReference>
<organism evidence="7 8">
    <name type="scientific">bacterium (Candidatus Gribaldobacteria) CG23_combo_of_CG06-09_8_20_14_all_37_87_8</name>
    <dbReference type="NCBI Taxonomy" id="2014278"/>
    <lineage>
        <taxon>Bacteria</taxon>
        <taxon>Candidatus Gribaldobacteria</taxon>
    </lineage>
</organism>
<evidence type="ECO:0000313" key="8">
    <source>
        <dbReference type="Proteomes" id="UP000230447"/>
    </source>
</evidence>
<dbReference type="EMBL" id="PCSB01000032">
    <property type="protein sequence ID" value="PIP31786.1"/>
    <property type="molecule type" value="Genomic_DNA"/>
</dbReference>
<dbReference type="InterPro" id="IPR002677">
    <property type="entry name" value="Ribosomal_bL32"/>
</dbReference>
<evidence type="ECO:0000256" key="3">
    <source>
        <dbReference type="ARBA" id="ARBA00023274"/>
    </source>
</evidence>
<dbReference type="InterPro" id="IPR011332">
    <property type="entry name" value="Ribosomal_zn-bd"/>
</dbReference>
<name>A0A2G9ZF38_9BACT</name>
<dbReference type="AlphaFoldDB" id="A0A2G9ZF38"/>
<gene>
    <name evidence="5" type="primary">rpmF</name>
    <name evidence="7" type="ORF">COX24_01650</name>
</gene>
<reference evidence="7 8" key="1">
    <citation type="submission" date="2017-09" db="EMBL/GenBank/DDBJ databases">
        <title>Depth-based differentiation of microbial function through sediment-hosted aquifers and enrichment of novel symbionts in the deep terrestrial subsurface.</title>
        <authorList>
            <person name="Probst A.J."/>
            <person name="Ladd B."/>
            <person name="Jarett J.K."/>
            <person name="Geller-Mcgrath D.E."/>
            <person name="Sieber C.M."/>
            <person name="Emerson J.B."/>
            <person name="Anantharaman K."/>
            <person name="Thomas B.C."/>
            <person name="Malmstrom R."/>
            <person name="Stieglmeier M."/>
            <person name="Klingl A."/>
            <person name="Woyke T."/>
            <person name="Ryan C.M."/>
            <person name="Banfield J.F."/>
        </authorList>
    </citation>
    <scope>NUCLEOTIDE SEQUENCE [LARGE SCALE GENOMIC DNA]</scope>
    <source>
        <strain evidence="7">CG23_combo_of_CG06-09_8_20_14_all_37_87_8</strain>
    </source>
</reference>
<dbReference type="GO" id="GO:0006412">
    <property type="term" value="P:translation"/>
    <property type="evidence" value="ECO:0007669"/>
    <property type="project" value="UniProtKB-UniRule"/>
</dbReference>
<evidence type="ECO:0000313" key="7">
    <source>
        <dbReference type="EMBL" id="PIP31786.1"/>
    </source>
</evidence>
<evidence type="ECO:0000256" key="2">
    <source>
        <dbReference type="ARBA" id="ARBA00022980"/>
    </source>
</evidence>
<dbReference type="PANTHER" id="PTHR35534">
    <property type="entry name" value="50S RIBOSOMAL PROTEIN L32"/>
    <property type="match status" value="1"/>
</dbReference>
<sequence length="99" mass="11824">MAVPKHRNTKSRQGRRRQHLFLKEKVFSLCAKCKSAILPHTVCKHCGFYKGREIIDVMKKLEKKEKKQREKEIKDVEKQGQKEKKEKPMTLEELSKQKF</sequence>
<dbReference type="NCBIfam" id="TIGR01031">
    <property type="entry name" value="rpmF_bact"/>
    <property type="match status" value="1"/>
</dbReference>
<dbReference type="PANTHER" id="PTHR35534:SF1">
    <property type="entry name" value="LARGE RIBOSOMAL SUBUNIT PROTEIN BL32"/>
    <property type="match status" value="1"/>
</dbReference>
<evidence type="ECO:0000256" key="6">
    <source>
        <dbReference type="SAM" id="MobiDB-lite"/>
    </source>
</evidence>
<dbReference type="GO" id="GO:0015934">
    <property type="term" value="C:large ribosomal subunit"/>
    <property type="evidence" value="ECO:0007669"/>
    <property type="project" value="InterPro"/>
</dbReference>
<dbReference type="GO" id="GO:0003735">
    <property type="term" value="F:structural constituent of ribosome"/>
    <property type="evidence" value="ECO:0007669"/>
    <property type="project" value="InterPro"/>
</dbReference>
<dbReference type="Pfam" id="PF01783">
    <property type="entry name" value="Ribosomal_L32p"/>
    <property type="match status" value="1"/>
</dbReference>
<dbReference type="Proteomes" id="UP000230447">
    <property type="component" value="Unassembled WGS sequence"/>
</dbReference>
<evidence type="ECO:0000256" key="4">
    <source>
        <dbReference type="ARBA" id="ARBA00035178"/>
    </source>
</evidence>
<protein>
    <recommendedName>
        <fullName evidence="4 5">Large ribosomal subunit protein bL32</fullName>
    </recommendedName>
</protein>
<feature type="region of interest" description="Disordered" evidence="6">
    <location>
        <begin position="66"/>
        <end position="99"/>
    </location>
</feature>